<dbReference type="EMBL" id="VSRR010005835">
    <property type="protein sequence ID" value="MPC43443.1"/>
    <property type="molecule type" value="Genomic_DNA"/>
</dbReference>
<evidence type="ECO:0000313" key="2">
    <source>
        <dbReference type="Proteomes" id="UP000324222"/>
    </source>
</evidence>
<reference evidence="1 2" key="1">
    <citation type="submission" date="2019-05" db="EMBL/GenBank/DDBJ databases">
        <title>Another draft genome of Portunus trituberculatus and its Hox gene families provides insights of decapod evolution.</title>
        <authorList>
            <person name="Jeong J.-H."/>
            <person name="Song I."/>
            <person name="Kim S."/>
            <person name="Choi T."/>
            <person name="Kim D."/>
            <person name="Ryu S."/>
            <person name="Kim W."/>
        </authorList>
    </citation>
    <scope>NUCLEOTIDE SEQUENCE [LARGE SCALE GENOMIC DNA]</scope>
    <source>
        <tissue evidence="1">Muscle</tissue>
    </source>
</reference>
<gene>
    <name evidence="1" type="ORF">E2C01_037091</name>
</gene>
<keyword evidence="2" id="KW-1185">Reference proteome</keyword>
<organism evidence="1 2">
    <name type="scientific">Portunus trituberculatus</name>
    <name type="common">Swimming crab</name>
    <name type="synonym">Neptunus trituberculatus</name>
    <dbReference type="NCBI Taxonomy" id="210409"/>
    <lineage>
        <taxon>Eukaryota</taxon>
        <taxon>Metazoa</taxon>
        <taxon>Ecdysozoa</taxon>
        <taxon>Arthropoda</taxon>
        <taxon>Crustacea</taxon>
        <taxon>Multicrustacea</taxon>
        <taxon>Malacostraca</taxon>
        <taxon>Eumalacostraca</taxon>
        <taxon>Eucarida</taxon>
        <taxon>Decapoda</taxon>
        <taxon>Pleocyemata</taxon>
        <taxon>Brachyura</taxon>
        <taxon>Eubrachyura</taxon>
        <taxon>Portunoidea</taxon>
        <taxon>Portunidae</taxon>
        <taxon>Portuninae</taxon>
        <taxon>Portunus</taxon>
    </lineage>
</organism>
<evidence type="ECO:0000313" key="1">
    <source>
        <dbReference type="EMBL" id="MPC43443.1"/>
    </source>
</evidence>
<comment type="caution">
    <text evidence="1">The sequence shown here is derived from an EMBL/GenBank/DDBJ whole genome shotgun (WGS) entry which is preliminary data.</text>
</comment>
<sequence>MCPHPIDGDRDEIRETEAWQLVVKAASTVETEGLEGDWRGGRQRGRSLGPQVRALLMSKYRPVNIHGINACIQKHLPLSLQQTSKATETTRPDYQTLINGPVTEHMKKTLHSTT</sequence>
<protein>
    <submittedName>
        <fullName evidence="1">Uncharacterized protein</fullName>
    </submittedName>
</protein>
<dbReference type="AlphaFoldDB" id="A0A5B7FED7"/>
<dbReference type="Proteomes" id="UP000324222">
    <property type="component" value="Unassembled WGS sequence"/>
</dbReference>
<name>A0A5B7FED7_PORTR</name>
<accession>A0A5B7FED7</accession>
<proteinExistence type="predicted"/>